<reference evidence="1 2" key="1">
    <citation type="submission" date="2020-04" db="EMBL/GenBank/DDBJ databases">
        <title>MicrobeNet Type strains.</title>
        <authorList>
            <person name="Nicholson A.C."/>
        </authorList>
    </citation>
    <scope>NUCLEOTIDE SEQUENCE [LARGE SCALE GENOMIC DNA]</scope>
    <source>
        <strain evidence="1 2">DSM 44113</strain>
    </source>
</reference>
<dbReference type="EMBL" id="JAAXOQ010000007">
    <property type="protein sequence ID" value="NKY18175.1"/>
    <property type="molecule type" value="Genomic_DNA"/>
</dbReference>
<evidence type="ECO:0000313" key="1">
    <source>
        <dbReference type="EMBL" id="NKY18175.1"/>
    </source>
</evidence>
<organism evidence="1 2">
    <name type="scientific">Tsukamurella spumae</name>
    <dbReference type="NCBI Taxonomy" id="44753"/>
    <lineage>
        <taxon>Bacteria</taxon>
        <taxon>Bacillati</taxon>
        <taxon>Actinomycetota</taxon>
        <taxon>Actinomycetes</taxon>
        <taxon>Mycobacteriales</taxon>
        <taxon>Tsukamurellaceae</taxon>
        <taxon>Tsukamurella</taxon>
    </lineage>
</organism>
<keyword evidence="2" id="KW-1185">Reference proteome</keyword>
<dbReference type="RefSeq" id="WP_126198316.1">
    <property type="nucleotide sequence ID" value="NZ_BAAAKS010000004.1"/>
</dbReference>
<protein>
    <submittedName>
        <fullName evidence="1">Uncharacterized protein</fullName>
    </submittedName>
</protein>
<gene>
    <name evidence="1" type="ORF">HF999_07320</name>
</gene>
<comment type="caution">
    <text evidence="1">The sequence shown here is derived from an EMBL/GenBank/DDBJ whole genome shotgun (WGS) entry which is preliminary data.</text>
</comment>
<proteinExistence type="predicted"/>
<dbReference type="Proteomes" id="UP000582646">
    <property type="component" value="Unassembled WGS sequence"/>
</dbReference>
<evidence type="ECO:0000313" key="2">
    <source>
        <dbReference type="Proteomes" id="UP000582646"/>
    </source>
</evidence>
<accession>A0A846X102</accession>
<name>A0A846X102_9ACTN</name>
<sequence length="143" mass="15266">MADTWNTRDLPVLRAAVEFYDEHGHSPMANELAQLTGFEEKDVQRALRALALEPFFDDVMYVASGDVIVGAPTGNALRVVGQWPTPEAQLDRLIAAIEAVAADEAQPEEERSKARQLGMSLKGALYQVAIGALGGAGGNIMSG</sequence>
<dbReference type="AlphaFoldDB" id="A0A846X102"/>